<accession>A0ABP9QGF8</accession>
<dbReference type="InterPro" id="IPR032710">
    <property type="entry name" value="NTF2-like_dom_sf"/>
</dbReference>
<proteinExistence type="predicted"/>
<sequence>MIPRDARAFIARAELATNSNDPEWPLTEAYAPEVRLELIGDGVHQVCHGIAEAGPAVRALYDWIAASRGRVAKTLIGTSPDTIVNEVEGRLFNGRHVTRGTEIWRFDEHGRVVHNVIYSAVDAKPPTNPAAALRMLIGHPRMALTYLAAQLRERRRAGPRGTPQAPGSGNWTVQLPCAPARRRARTDSRGTRKRPSC</sequence>
<reference evidence="3" key="1">
    <citation type="journal article" date="2019" name="Int. J. Syst. Evol. Microbiol.">
        <title>The Global Catalogue of Microorganisms (GCM) 10K type strain sequencing project: providing services to taxonomists for standard genome sequencing and annotation.</title>
        <authorList>
            <consortium name="The Broad Institute Genomics Platform"/>
            <consortium name="The Broad Institute Genome Sequencing Center for Infectious Disease"/>
            <person name="Wu L."/>
            <person name="Ma J."/>
        </authorList>
    </citation>
    <scope>NUCLEOTIDE SEQUENCE [LARGE SCALE GENOMIC DNA]</scope>
    <source>
        <strain evidence="3">JCM 18303</strain>
    </source>
</reference>
<dbReference type="EMBL" id="BAABJP010000024">
    <property type="protein sequence ID" value="GAA5161388.1"/>
    <property type="molecule type" value="Genomic_DNA"/>
</dbReference>
<comment type="caution">
    <text evidence="2">The sequence shown here is derived from an EMBL/GenBank/DDBJ whole genome shotgun (WGS) entry which is preliminary data.</text>
</comment>
<evidence type="ECO:0000256" key="1">
    <source>
        <dbReference type="SAM" id="MobiDB-lite"/>
    </source>
</evidence>
<name>A0ABP9QGF8_9PSEU</name>
<evidence type="ECO:0000313" key="2">
    <source>
        <dbReference type="EMBL" id="GAA5161388.1"/>
    </source>
</evidence>
<organism evidence="2 3">
    <name type="scientific">Pseudonocardia eucalypti</name>
    <dbReference type="NCBI Taxonomy" id="648755"/>
    <lineage>
        <taxon>Bacteria</taxon>
        <taxon>Bacillati</taxon>
        <taxon>Actinomycetota</taxon>
        <taxon>Actinomycetes</taxon>
        <taxon>Pseudonocardiales</taxon>
        <taxon>Pseudonocardiaceae</taxon>
        <taxon>Pseudonocardia</taxon>
    </lineage>
</organism>
<evidence type="ECO:0008006" key="4">
    <source>
        <dbReference type="Google" id="ProtNLM"/>
    </source>
</evidence>
<keyword evidence="3" id="KW-1185">Reference proteome</keyword>
<dbReference type="RefSeq" id="WP_345703050.1">
    <property type="nucleotide sequence ID" value="NZ_BAABJP010000024.1"/>
</dbReference>
<gene>
    <name evidence="2" type="ORF">GCM10023321_45560</name>
</gene>
<dbReference type="Gene3D" id="3.10.450.50">
    <property type="match status" value="1"/>
</dbReference>
<evidence type="ECO:0000313" key="3">
    <source>
        <dbReference type="Proteomes" id="UP001428817"/>
    </source>
</evidence>
<feature type="region of interest" description="Disordered" evidence="1">
    <location>
        <begin position="155"/>
        <end position="197"/>
    </location>
</feature>
<dbReference type="SUPFAM" id="SSF54427">
    <property type="entry name" value="NTF2-like"/>
    <property type="match status" value="1"/>
</dbReference>
<dbReference type="Proteomes" id="UP001428817">
    <property type="component" value="Unassembled WGS sequence"/>
</dbReference>
<protein>
    <recommendedName>
        <fullName evidence="4">Nuclear transport factor 2 family protein</fullName>
    </recommendedName>
</protein>